<feature type="chain" id="PRO_5026972027" evidence="1">
    <location>
        <begin position="23"/>
        <end position="257"/>
    </location>
</feature>
<evidence type="ECO:0000313" key="3">
    <source>
        <dbReference type="Proteomes" id="UP000438699"/>
    </source>
</evidence>
<organism evidence="2 3">
    <name type="scientific">Pseudodesulfovibrio senegalensis</name>
    <dbReference type="NCBI Taxonomy" id="1721087"/>
    <lineage>
        <taxon>Bacteria</taxon>
        <taxon>Pseudomonadati</taxon>
        <taxon>Thermodesulfobacteriota</taxon>
        <taxon>Desulfovibrionia</taxon>
        <taxon>Desulfovibrionales</taxon>
        <taxon>Desulfovibrionaceae</taxon>
    </lineage>
</organism>
<protein>
    <submittedName>
        <fullName evidence="2">DUF3108 domain-containing protein</fullName>
    </submittedName>
</protein>
<dbReference type="AlphaFoldDB" id="A0A6N6N4K1"/>
<accession>A0A6N6N4K1</accession>
<name>A0A6N6N4K1_9BACT</name>
<reference evidence="2 3" key="1">
    <citation type="journal article" date="2017" name="Int. J. Syst. Evol. Microbiol.">
        <title>Desulfovibrio senegalensis sp. nov., a mesophilic sulfate reducer isolated from marine sediment.</title>
        <authorList>
            <person name="Thioye A."/>
            <person name="Gam Z.B.A."/>
            <person name="Mbengue M."/>
            <person name="Cayol J.L."/>
            <person name="Joseph-Bartoli M."/>
            <person name="Toure-Kane C."/>
            <person name="Labat M."/>
        </authorList>
    </citation>
    <scope>NUCLEOTIDE SEQUENCE [LARGE SCALE GENOMIC DNA]</scope>
    <source>
        <strain evidence="2 3">DSM 101509</strain>
    </source>
</reference>
<dbReference type="Proteomes" id="UP000438699">
    <property type="component" value="Unassembled WGS sequence"/>
</dbReference>
<dbReference type="EMBL" id="WAIE01000002">
    <property type="protein sequence ID" value="KAB1442148.1"/>
    <property type="molecule type" value="Genomic_DNA"/>
</dbReference>
<dbReference type="OrthoDB" id="9806641at2"/>
<sequence>MMKQLVSAVFCMVFFAAPQALAMPFHAGEKLSYEIYWTVVHAGSATLEVLPEKDVAGKPALGFLAEARSTPFVDAFYKVRDRIESWTDPDVERSYLYLKRQREGDYSKDVELRFEPDARRTLRYVRGELRRTLEQPEYVFDPLAILFAFRKQTLYKTMRFSGPVTDGKVSVSGEAYVEGMDTLDTPLGEVPCFRVRLDVKHLSGVFRKSDDAELLVWFSADERRLPVRVKSKVVVGHFTMELVGYDPGRETCAAQVP</sequence>
<gene>
    <name evidence="2" type="ORF">F8A88_06695</name>
</gene>
<evidence type="ECO:0000313" key="2">
    <source>
        <dbReference type="EMBL" id="KAB1442148.1"/>
    </source>
</evidence>
<evidence type="ECO:0000256" key="1">
    <source>
        <dbReference type="SAM" id="SignalP"/>
    </source>
</evidence>
<keyword evidence="3" id="KW-1185">Reference proteome</keyword>
<proteinExistence type="predicted"/>
<feature type="signal peptide" evidence="1">
    <location>
        <begin position="1"/>
        <end position="22"/>
    </location>
</feature>
<dbReference type="InterPro" id="IPR021457">
    <property type="entry name" value="DUF3108"/>
</dbReference>
<keyword evidence="1" id="KW-0732">Signal</keyword>
<comment type="caution">
    <text evidence="2">The sequence shown here is derived from an EMBL/GenBank/DDBJ whole genome shotgun (WGS) entry which is preliminary data.</text>
</comment>
<dbReference type="Pfam" id="PF11306">
    <property type="entry name" value="DUF3108"/>
    <property type="match status" value="1"/>
</dbReference>